<dbReference type="InterPro" id="IPR012093">
    <property type="entry name" value="Pirin"/>
</dbReference>
<keyword evidence="2" id="KW-0408">Iron</keyword>
<reference evidence="5 6" key="1">
    <citation type="journal article" date="2015" name="Genome Announc.">
        <title>Draft Genome Sequences of Marine Isolates of Thalassomonas viridans and Thalassomonas actiniarum.</title>
        <authorList>
            <person name="Olonade I."/>
            <person name="van Zyl L.J."/>
            <person name="Trindade M."/>
        </authorList>
    </citation>
    <scope>NUCLEOTIDE SEQUENCE [LARGE SCALE GENOMIC DNA]</scope>
    <source>
        <strain evidence="5 6">XOM25</strain>
    </source>
</reference>
<dbReference type="RefSeq" id="WP_044836771.1">
    <property type="nucleotide sequence ID" value="NZ_CP059733.1"/>
</dbReference>
<feature type="binding site" evidence="2">
    <location>
        <position position="95"/>
    </location>
    <ligand>
        <name>Fe cation</name>
        <dbReference type="ChEBI" id="CHEBI:24875"/>
    </ligand>
</feature>
<evidence type="ECO:0000256" key="2">
    <source>
        <dbReference type="PIRSR" id="PIRSR006232-1"/>
    </source>
</evidence>
<gene>
    <name evidence="5" type="ORF">SG34_002730</name>
</gene>
<dbReference type="SUPFAM" id="SSF51182">
    <property type="entry name" value="RmlC-like cupins"/>
    <property type="match status" value="1"/>
</dbReference>
<feature type="binding site" evidence="2">
    <location>
        <position position="93"/>
    </location>
    <ligand>
        <name>Fe cation</name>
        <dbReference type="ChEBI" id="CHEBI:24875"/>
    </ligand>
</feature>
<organism evidence="5 6">
    <name type="scientific">Thalassomonas viridans</name>
    <dbReference type="NCBI Taxonomy" id="137584"/>
    <lineage>
        <taxon>Bacteria</taxon>
        <taxon>Pseudomonadati</taxon>
        <taxon>Pseudomonadota</taxon>
        <taxon>Gammaproteobacteria</taxon>
        <taxon>Alteromonadales</taxon>
        <taxon>Colwelliaceae</taxon>
        <taxon>Thalassomonas</taxon>
    </lineage>
</organism>
<dbReference type="EMBL" id="CP059733">
    <property type="protein sequence ID" value="WDE05868.1"/>
    <property type="molecule type" value="Genomic_DNA"/>
</dbReference>
<protein>
    <submittedName>
        <fullName evidence="5">Pirin family protein</fullName>
    </submittedName>
</protein>
<feature type="binding site" evidence="2">
    <location>
        <position position="51"/>
    </location>
    <ligand>
        <name>Fe cation</name>
        <dbReference type="ChEBI" id="CHEBI:24875"/>
    </ligand>
</feature>
<evidence type="ECO:0000313" key="5">
    <source>
        <dbReference type="EMBL" id="WDE05868.1"/>
    </source>
</evidence>
<evidence type="ECO:0000256" key="1">
    <source>
        <dbReference type="ARBA" id="ARBA00008416"/>
    </source>
</evidence>
<reference evidence="5 6" key="2">
    <citation type="journal article" date="2022" name="Mar. Drugs">
        <title>Bioassay-Guided Fractionation Leads to the Detection of Cholic Acid Generated by the Rare Thalassomonas sp.</title>
        <authorList>
            <person name="Pheiffer F."/>
            <person name="Schneider Y.K."/>
            <person name="Hansen E.H."/>
            <person name="Andersen J.H."/>
            <person name="Isaksson J."/>
            <person name="Busche T."/>
            <person name="R C."/>
            <person name="Kalinowski J."/>
            <person name="Zyl L.V."/>
            <person name="Trindade M."/>
        </authorList>
    </citation>
    <scope>NUCLEOTIDE SEQUENCE [LARGE SCALE GENOMIC DNA]</scope>
    <source>
        <strain evidence="5 6">XOM25</strain>
    </source>
</reference>
<sequence>MNKVGVAGIISRSPGGPAYIRGRVFERLKPFALFDSGIIPEKELFIDWHPHSGVATVTFPYDADVSHEDSEGNRATVRSRGLQWMASGCGVWHKESYFARREHIGILQLWLLLPPEEETAPVRYFNLQPEQIPQVANVRVLLGEYRGVRAAARISHNVSYLHIVLKQGESFCWQLPEGQTRGFVFSLSGCLSIRDRLLDSEQLALLEEQDAAGVSELAITAKTDSEFVLALTEPWPYEVVSHYGQVHTSRRALARGLQRIAELGNELFQGGNTHSPVK</sequence>
<dbReference type="Proteomes" id="UP000032352">
    <property type="component" value="Chromosome"/>
</dbReference>
<evidence type="ECO:0000313" key="6">
    <source>
        <dbReference type="Proteomes" id="UP000032352"/>
    </source>
</evidence>
<dbReference type="GO" id="GO:0046872">
    <property type="term" value="F:metal ion binding"/>
    <property type="evidence" value="ECO:0007669"/>
    <property type="project" value="UniProtKB-KW"/>
</dbReference>
<dbReference type="PANTHER" id="PTHR13903:SF8">
    <property type="entry name" value="PIRIN"/>
    <property type="match status" value="1"/>
</dbReference>
<dbReference type="PIRSF" id="PIRSF006232">
    <property type="entry name" value="Pirin"/>
    <property type="match status" value="1"/>
</dbReference>
<dbReference type="InterPro" id="IPR003829">
    <property type="entry name" value="Pirin_N_dom"/>
</dbReference>
<comment type="similarity">
    <text evidence="1 3">Belongs to the pirin family.</text>
</comment>
<dbReference type="PANTHER" id="PTHR13903">
    <property type="entry name" value="PIRIN-RELATED"/>
    <property type="match status" value="1"/>
</dbReference>
<evidence type="ECO:0000259" key="4">
    <source>
        <dbReference type="Pfam" id="PF02678"/>
    </source>
</evidence>
<dbReference type="KEGG" id="tvd:SG34_002730"/>
<proteinExistence type="inferred from homology"/>
<feature type="binding site" evidence="2">
    <location>
        <position position="49"/>
    </location>
    <ligand>
        <name>Fe cation</name>
        <dbReference type="ChEBI" id="CHEBI:24875"/>
    </ligand>
</feature>
<dbReference type="Gene3D" id="2.60.120.10">
    <property type="entry name" value="Jelly Rolls"/>
    <property type="match status" value="1"/>
</dbReference>
<name>A0AAE9Z3G7_9GAMM</name>
<dbReference type="InterPro" id="IPR014710">
    <property type="entry name" value="RmlC-like_jellyroll"/>
</dbReference>
<dbReference type="InterPro" id="IPR011051">
    <property type="entry name" value="RmlC_Cupin_sf"/>
</dbReference>
<evidence type="ECO:0000256" key="3">
    <source>
        <dbReference type="RuleBase" id="RU003457"/>
    </source>
</evidence>
<keyword evidence="6" id="KW-1185">Reference proteome</keyword>
<feature type="domain" description="Pirin N-terminal" evidence="4">
    <location>
        <begin position="45"/>
        <end position="111"/>
    </location>
</feature>
<dbReference type="Pfam" id="PF02678">
    <property type="entry name" value="Pirin"/>
    <property type="match status" value="1"/>
</dbReference>
<dbReference type="AlphaFoldDB" id="A0AAE9Z3G7"/>
<keyword evidence="2" id="KW-0479">Metal-binding</keyword>
<accession>A0AAE9Z3G7</accession>
<comment type="cofactor">
    <cofactor evidence="2">
        <name>Fe cation</name>
        <dbReference type="ChEBI" id="CHEBI:24875"/>
    </cofactor>
    <text evidence="2">Binds 1 Fe cation per subunit.</text>
</comment>